<dbReference type="AlphaFoldDB" id="A0A2M7G8F8"/>
<dbReference type="PANTHER" id="PTHR36304:SF4">
    <property type="entry name" value="DUF4388 DOMAIN-CONTAINING PROTEIN"/>
    <property type="match status" value="1"/>
</dbReference>
<reference evidence="2 3" key="1">
    <citation type="submission" date="2017-09" db="EMBL/GenBank/DDBJ databases">
        <title>Depth-based differentiation of microbial function through sediment-hosted aquifers and enrichment of novel symbionts in the deep terrestrial subsurface.</title>
        <authorList>
            <person name="Probst A.J."/>
            <person name="Ladd B."/>
            <person name="Jarett J.K."/>
            <person name="Geller-Mcgrath D.E."/>
            <person name="Sieber C.M."/>
            <person name="Emerson J.B."/>
            <person name="Anantharaman K."/>
            <person name="Thomas B.C."/>
            <person name="Malmstrom R."/>
            <person name="Stieglmeier M."/>
            <person name="Klingl A."/>
            <person name="Woyke T."/>
            <person name="Ryan C.M."/>
            <person name="Banfield J.F."/>
        </authorList>
    </citation>
    <scope>NUCLEOTIDE SEQUENCE [LARGE SCALE GENOMIC DNA]</scope>
    <source>
        <strain evidence="2">CG17_big_fil_post_rev_8_21_14_2_50_48_46</strain>
    </source>
</reference>
<evidence type="ECO:0000313" key="2">
    <source>
        <dbReference type="EMBL" id="PIW18385.1"/>
    </source>
</evidence>
<dbReference type="PANTHER" id="PTHR36304">
    <property type="entry name" value="DOMAIN GTPASE-ACTIVATING PROTEIN, PUTATIVE-RELATED-RELATED"/>
    <property type="match status" value="1"/>
</dbReference>
<evidence type="ECO:0000313" key="3">
    <source>
        <dbReference type="Proteomes" id="UP000231019"/>
    </source>
</evidence>
<dbReference type="EMBL" id="PFFQ01000012">
    <property type="protein sequence ID" value="PIW18385.1"/>
    <property type="molecule type" value="Genomic_DNA"/>
</dbReference>
<protein>
    <recommendedName>
        <fullName evidence="1">PatA-like N-terminal domain-containing protein</fullName>
    </recommendedName>
</protein>
<evidence type="ECO:0000259" key="1">
    <source>
        <dbReference type="Pfam" id="PF14332"/>
    </source>
</evidence>
<gene>
    <name evidence="2" type="ORF">COW36_03580</name>
</gene>
<sequence>MKFSGRFADFSLPDVLRIVVHGQKTGYLLITFKAIQSRIYVRQGQLHHAVSEGLQGEKAVFNLMTYDPAAEFEFVETEEMPEQTISSELDALIQNGIAHLENWRKLTRIYPLLSVNTVIQLQQEPPLLDDLSSEQVEILKLLTGHSALKLSQLAETSSLDLSVLAETLVELEKLQRVQLIGEERVELQQFFLETANILFSEFESISGLKLKEEIAGRLQKFVEEKNWNIELQSGRIVGDKIRTFTFEEQKQVFSGYLQLMIDLIAPIYGVTFIQQVMQKVEKRFSAPIQHWVDELKIEV</sequence>
<dbReference type="InterPro" id="IPR025497">
    <property type="entry name" value="PatA-like_N"/>
</dbReference>
<dbReference type="Proteomes" id="UP000231019">
    <property type="component" value="Unassembled WGS sequence"/>
</dbReference>
<accession>A0A2M7G8F8</accession>
<comment type="caution">
    <text evidence="2">The sequence shown here is derived from an EMBL/GenBank/DDBJ whole genome shotgun (WGS) entry which is preliminary data.</text>
</comment>
<feature type="domain" description="PatA-like N-terminal" evidence="1">
    <location>
        <begin position="4"/>
        <end position="104"/>
    </location>
</feature>
<organism evidence="2 3">
    <name type="scientific">bacterium (Candidatus Blackallbacteria) CG17_big_fil_post_rev_8_21_14_2_50_48_46</name>
    <dbReference type="NCBI Taxonomy" id="2014261"/>
    <lineage>
        <taxon>Bacteria</taxon>
        <taxon>Candidatus Blackallbacteria</taxon>
    </lineage>
</organism>
<name>A0A2M7G8F8_9BACT</name>
<proteinExistence type="predicted"/>
<dbReference type="Pfam" id="PF14332">
    <property type="entry name" value="DUF4388"/>
    <property type="match status" value="1"/>
</dbReference>